<name>J9G500_9ZZZZ</name>
<dbReference type="EMBL" id="AMCI01006311">
    <property type="protein sequence ID" value="EJW94554.1"/>
    <property type="molecule type" value="Genomic_DNA"/>
</dbReference>
<organism evidence="1">
    <name type="scientific">gut metagenome</name>
    <dbReference type="NCBI Taxonomy" id="749906"/>
    <lineage>
        <taxon>unclassified sequences</taxon>
        <taxon>metagenomes</taxon>
        <taxon>organismal metagenomes</taxon>
    </lineage>
</organism>
<gene>
    <name evidence="1" type="ORF">EVA_17338</name>
</gene>
<accession>J9G500</accession>
<sequence length="65" mass="7662">MICYEILTSLVRFYDSRHHILRYILIVSQQLLGIFRQTITTVTKTRVVIMSANTRIQTYTLNNSL</sequence>
<reference evidence="1" key="1">
    <citation type="journal article" date="2012" name="PLoS ONE">
        <title>Gene sets for utilization of primary and secondary nutrition supplies in the distal gut of endangered iberian lynx.</title>
        <authorList>
            <person name="Alcaide M."/>
            <person name="Messina E."/>
            <person name="Richter M."/>
            <person name="Bargiela R."/>
            <person name="Peplies J."/>
            <person name="Huws S.A."/>
            <person name="Newbold C.J."/>
            <person name="Golyshin P.N."/>
            <person name="Simon M.A."/>
            <person name="Lopez G."/>
            <person name="Yakimov M.M."/>
            <person name="Ferrer M."/>
        </authorList>
    </citation>
    <scope>NUCLEOTIDE SEQUENCE</scope>
</reference>
<proteinExistence type="predicted"/>
<protein>
    <submittedName>
        <fullName evidence="1">Uncharacterized protein</fullName>
    </submittedName>
</protein>
<dbReference type="AlphaFoldDB" id="J9G500"/>
<evidence type="ECO:0000313" key="1">
    <source>
        <dbReference type="EMBL" id="EJW94554.1"/>
    </source>
</evidence>
<comment type="caution">
    <text evidence="1">The sequence shown here is derived from an EMBL/GenBank/DDBJ whole genome shotgun (WGS) entry which is preliminary data.</text>
</comment>